<dbReference type="SUPFAM" id="SSF75632">
    <property type="entry name" value="Cullin homology domain"/>
    <property type="match status" value="1"/>
</dbReference>
<dbReference type="SUPFAM" id="SSF46785">
    <property type="entry name" value="Winged helix' DNA-binding domain"/>
    <property type="match status" value="1"/>
</dbReference>
<dbReference type="InterPro" id="IPR016158">
    <property type="entry name" value="Cullin_homology"/>
</dbReference>
<evidence type="ECO:0000256" key="7">
    <source>
        <dbReference type="PROSITE-ProRule" id="PRU00330"/>
    </source>
</evidence>
<evidence type="ECO:0000256" key="2">
    <source>
        <dbReference type="ARBA" id="ARBA00006019"/>
    </source>
</evidence>
<evidence type="ECO:0000256" key="5">
    <source>
        <dbReference type="ARBA" id="ARBA00022843"/>
    </source>
</evidence>
<dbReference type="AlphaFoldDB" id="A0A1V9XQF9"/>
<dbReference type="FunFam" id="1.20.1310.10:FF:000009">
    <property type="entry name" value="Cullin 5"/>
    <property type="match status" value="1"/>
</dbReference>
<evidence type="ECO:0000256" key="3">
    <source>
        <dbReference type="ARBA" id="ARBA00022499"/>
    </source>
</evidence>
<dbReference type="PROSITE" id="PS50069">
    <property type="entry name" value="CULLIN_2"/>
    <property type="match status" value="1"/>
</dbReference>
<dbReference type="InterPro" id="IPR036390">
    <property type="entry name" value="WH_DNA-bd_sf"/>
</dbReference>
<evidence type="ECO:0000313" key="11">
    <source>
        <dbReference type="Proteomes" id="UP000192247"/>
    </source>
</evidence>
<proteinExistence type="inferred from homology"/>
<comment type="similarity">
    <text evidence="2 7 8">Belongs to the cullin family.</text>
</comment>
<dbReference type="SMART" id="SM00182">
    <property type="entry name" value="CULLIN"/>
    <property type="match status" value="1"/>
</dbReference>
<dbReference type="GO" id="GO:0031625">
    <property type="term" value="F:ubiquitin protein ligase binding"/>
    <property type="evidence" value="ECO:0007669"/>
    <property type="project" value="InterPro"/>
</dbReference>
<gene>
    <name evidence="10" type="ORF">BIW11_00722</name>
</gene>
<dbReference type="Pfam" id="PF00888">
    <property type="entry name" value="Cullin"/>
    <property type="match status" value="2"/>
</dbReference>
<keyword evidence="5" id="KW-0832">Ubl conjugation</keyword>
<dbReference type="InterPro" id="IPR036317">
    <property type="entry name" value="Cullin_homology_sf"/>
</dbReference>
<dbReference type="Proteomes" id="UP000192247">
    <property type="component" value="Unassembled WGS sequence"/>
</dbReference>
<reference evidence="10 11" key="1">
    <citation type="journal article" date="2017" name="Gigascience">
        <title>Draft genome of the honey bee ectoparasitic mite, Tropilaelaps mercedesae, is shaped by the parasitic life history.</title>
        <authorList>
            <person name="Dong X."/>
            <person name="Armstrong S.D."/>
            <person name="Xia D."/>
            <person name="Makepeace B.L."/>
            <person name="Darby A.C."/>
            <person name="Kadowaki T."/>
        </authorList>
    </citation>
    <scope>NUCLEOTIDE SEQUENCE [LARGE SCALE GENOMIC DNA]</scope>
    <source>
        <strain evidence="10">Wuxi-XJTLU</strain>
    </source>
</reference>
<dbReference type="Pfam" id="PF26557">
    <property type="entry name" value="Cullin_AB"/>
    <property type="match status" value="1"/>
</dbReference>
<organism evidence="10 11">
    <name type="scientific">Tropilaelaps mercedesae</name>
    <dbReference type="NCBI Taxonomy" id="418985"/>
    <lineage>
        <taxon>Eukaryota</taxon>
        <taxon>Metazoa</taxon>
        <taxon>Ecdysozoa</taxon>
        <taxon>Arthropoda</taxon>
        <taxon>Chelicerata</taxon>
        <taxon>Arachnida</taxon>
        <taxon>Acari</taxon>
        <taxon>Parasitiformes</taxon>
        <taxon>Mesostigmata</taxon>
        <taxon>Gamasina</taxon>
        <taxon>Dermanyssoidea</taxon>
        <taxon>Laelapidae</taxon>
        <taxon>Tropilaelaps</taxon>
    </lineage>
</organism>
<keyword evidence="11" id="KW-1185">Reference proteome</keyword>
<feature type="domain" description="Cullin family profile" evidence="9">
    <location>
        <begin position="459"/>
        <end position="707"/>
    </location>
</feature>
<dbReference type="FunFam" id="3.30.230.130:FF:000004">
    <property type="entry name" value="Cullin 5"/>
    <property type="match status" value="1"/>
</dbReference>
<dbReference type="EMBL" id="MNPL01005904">
    <property type="protein sequence ID" value="OQR75736.1"/>
    <property type="molecule type" value="Genomic_DNA"/>
</dbReference>
<evidence type="ECO:0000256" key="4">
    <source>
        <dbReference type="ARBA" id="ARBA00022786"/>
    </source>
</evidence>
<dbReference type="PANTHER" id="PTHR11932">
    <property type="entry name" value="CULLIN"/>
    <property type="match status" value="1"/>
</dbReference>
<dbReference type="FunFam" id="1.20.1310.10:FF:000014">
    <property type="entry name" value="Cullin 5"/>
    <property type="match status" value="2"/>
</dbReference>
<dbReference type="STRING" id="418985.A0A1V9XQF9"/>
<dbReference type="GO" id="GO:0006511">
    <property type="term" value="P:ubiquitin-dependent protein catabolic process"/>
    <property type="evidence" value="ECO:0007669"/>
    <property type="project" value="InterPro"/>
</dbReference>
<dbReference type="InterPro" id="IPR059120">
    <property type="entry name" value="Cullin-like_AB"/>
</dbReference>
<dbReference type="InterPro" id="IPR016159">
    <property type="entry name" value="Cullin_repeat-like_dom_sf"/>
</dbReference>
<dbReference type="InterPro" id="IPR019559">
    <property type="entry name" value="Cullin_neddylation_domain"/>
</dbReference>
<dbReference type="FunCoup" id="A0A1V9XQF9">
    <property type="interactions" value="555"/>
</dbReference>
<evidence type="ECO:0000256" key="1">
    <source>
        <dbReference type="ARBA" id="ARBA00004906"/>
    </source>
</evidence>
<comment type="caution">
    <text evidence="10">The sequence shown here is derived from an EMBL/GenBank/DDBJ whole genome shotgun (WGS) entry which is preliminary data.</text>
</comment>
<dbReference type="Gene3D" id="3.30.230.130">
    <property type="entry name" value="Cullin, Chain C, Domain 2"/>
    <property type="match status" value="1"/>
</dbReference>
<dbReference type="OrthoDB" id="27073at2759"/>
<name>A0A1V9XQF9_9ACAR</name>
<dbReference type="InParanoid" id="A0A1V9XQF9"/>
<dbReference type="Gene3D" id="1.10.10.10">
    <property type="entry name" value="Winged helix-like DNA-binding domain superfamily/Winged helix DNA-binding domain"/>
    <property type="match status" value="1"/>
</dbReference>
<dbReference type="SMART" id="SM00884">
    <property type="entry name" value="Cullin_Nedd8"/>
    <property type="match status" value="1"/>
</dbReference>
<evidence type="ECO:0000256" key="6">
    <source>
        <dbReference type="ARBA" id="ARBA00040451"/>
    </source>
</evidence>
<keyword evidence="3" id="KW-1017">Isopeptide bond</keyword>
<dbReference type="InterPro" id="IPR001373">
    <property type="entry name" value="Cullin_N"/>
</dbReference>
<dbReference type="SUPFAM" id="SSF74788">
    <property type="entry name" value="Cullin repeat-like"/>
    <property type="match status" value="2"/>
</dbReference>
<evidence type="ECO:0000313" key="10">
    <source>
        <dbReference type="EMBL" id="OQR75736.1"/>
    </source>
</evidence>
<accession>A0A1V9XQF9</accession>
<keyword evidence="4" id="KW-0833">Ubl conjugation pathway</keyword>
<dbReference type="InterPro" id="IPR045093">
    <property type="entry name" value="Cullin"/>
</dbReference>
<comment type="pathway">
    <text evidence="1">Protein modification; protein ubiquitination.</text>
</comment>
<evidence type="ECO:0000256" key="8">
    <source>
        <dbReference type="RuleBase" id="RU003829"/>
    </source>
</evidence>
<protein>
    <recommendedName>
        <fullName evidence="6">Cullin-5</fullName>
    </recommendedName>
</protein>
<dbReference type="Gene3D" id="1.20.1310.10">
    <property type="entry name" value="Cullin Repeats"/>
    <property type="match status" value="4"/>
</dbReference>
<evidence type="ECO:0000259" key="9">
    <source>
        <dbReference type="PROSITE" id="PS50069"/>
    </source>
</evidence>
<sequence>MNQQEKHTFINRWPKMRPHLVKLLRQQDISRPDWQGLFWDIHSVCLWDEKGTVQLYTAVKNDINEYTTESQKRVLENQEDHALLKAYIREWRRFFTQCGYLPLPFSQCDTIARQRLEQYSLSFSNTSSTRRVPTGNQSAVRQMMLISWNECIFQSIRTRLQSAALKLIEAERNGEAFDTQLVIGVRESYVNLAADPEAPLEVYRVYFEEPYLTATTEFYIVKTQAFLQDNGVHAYMSYAEQKLKEEEARGARYLEASANSAAKLRKCLVDELIIKYADIILAECPALIRANDTPKLALMYRLMDHIGHVLKAEREAQNANQLNSVNSVNSGNSRNPINSINPVNPINPNDDHLENDPGITQMLAHMHEFIVQQGLADMRGNADTITHDCEKYVETLLGLFKRFTVLVQDAANNDPRFLSTRDKAFEEIVNNCSIFTIEIPQGLQQGSRSKTGKTSPESRCPELLANYSDMLLRRTALSKRLTSEQIDEKLNDVLTLLRYVKNKDVFMRYHKYHLTRRLILDISADNEKEENMVENLRNVGMPADYINNMLRMFQDIKLSQDLNQEFKEFKERQHQMCGAAAVGSGASGKGITDVVNIKILNVGSWVRSTDIVPVSLPIELEDLIPEVEDFYRQKHGGRKLQWHHHMANGTVTFSNQVGKFDLEITTLQMAVLFAWNQRPLDKISFEGLRLATELPDSELRRTLFSLACFPKLRKQLLCCDLPELKIPKDFYDSTNFWVNQDFCLIKNNKLQKRGRVNLIGRLQLASEKTAEGNHQEIAVLRELRTEEGIMKIMKMRKRISYAQLQTELVEILKGQFAPSRKLIKECIEKLINNNHVQRSDLDLNEYIYVT</sequence>
<dbReference type="InterPro" id="IPR036388">
    <property type="entry name" value="WH-like_DNA-bd_sf"/>
</dbReference>
<dbReference type="Pfam" id="PF10557">
    <property type="entry name" value="Cullin_Nedd8"/>
    <property type="match status" value="1"/>
</dbReference>